<dbReference type="InterPro" id="IPR029063">
    <property type="entry name" value="SAM-dependent_MTases_sf"/>
</dbReference>
<comment type="caution">
    <text evidence="1">The sequence shown here is derived from an EMBL/GenBank/DDBJ whole genome shotgun (WGS) entry which is preliminary data.</text>
</comment>
<dbReference type="Gene3D" id="3.40.50.720">
    <property type="entry name" value="NAD(P)-binding Rossmann-like Domain"/>
    <property type="match status" value="1"/>
</dbReference>
<gene>
    <name evidence="1" type="ORF">AW08_00099</name>
</gene>
<accession>A0A011N406</accession>
<proteinExistence type="predicted"/>
<protein>
    <recommendedName>
        <fullName evidence="3">Methyltransferase domain-containing protein</fullName>
    </recommendedName>
</protein>
<dbReference type="Proteomes" id="UP000020218">
    <property type="component" value="Unassembled WGS sequence"/>
</dbReference>
<dbReference type="AlphaFoldDB" id="A0A011N406"/>
<evidence type="ECO:0008006" key="3">
    <source>
        <dbReference type="Google" id="ProtNLM"/>
    </source>
</evidence>
<dbReference type="STRING" id="1454001.AW08_00099"/>
<dbReference type="EMBL" id="JFAX01000001">
    <property type="protein sequence ID" value="EXI69606.1"/>
    <property type="molecule type" value="Genomic_DNA"/>
</dbReference>
<sequence>MARATSNLIGRNACPACGSSAIIQIPCGGELPAILFPVERTRATDVPAREVHAAACSACQHVFLTRIDPGFVERLYADYYNLYPFKALETLNVFYREPFDRLLPVFCPPGRRSLLEIGCDDVQQMKYFLDQGYRCTAVNPGARQGGDVHFIDGYYGLTPIAGDFDCIVSRFNLEHIVDVDAFFEQLHVNLKIDGIAIMQVPNAEHFLRLGVLNMFAHEHPHYFCRNSLAAMITGHGFEIRFLNGASEPSLICAFCRRSGSSYDPGARIASLRQVIAQVCAFIDGSDEGVILYGAGLSATALLYASDFRAGWYDRISIVDDNPVVQGRLMPNTPLTIDRPNDRIFGNTRPIILTLSEQYHPAVIDRLRARGVTARIFAISGGGFGAVPGDD</sequence>
<dbReference type="PATRIC" id="fig|1454001.3.peg.280"/>
<evidence type="ECO:0000313" key="2">
    <source>
        <dbReference type="Proteomes" id="UP000020218"/>
    </source>
</evidence>
<dbReference type="SUPFAM" id="SSF53335">
    <property type="entry name" value="S-adenosyl-L-methionine-dependent methyltransferases"/>
    <property type="match status" value="1"/>
</dbReference>
<keyword evidence="2" id="KW-1185">Reference proteome</keyword>
<reference evidence="1" key="1">
    <citation type="submission" date="2014-02" db="EMBL/GenBank/DDBJ databases">
        <title>Expanding our view of genomic diversity in Candidatus Accumulibacter clades.</title>
        <authorList>
            <person name="Skennerton C.T."/>
            <person name="Barr J.J."/>
            <person name="Slater F.R."/>
            <person name="Bond P.L."/>
            <person name="Tyson G.W."/>
        </authorList>
    </citation>
    <scope>NUCLEOTIDE SEQUENCE [LARGE SCALE GENOMIC DNA]</scope>
</reference>
<dbReference type="Gene3D" id="3.40.50.150">
    <property type="entry name" value="Vaccinia Virus protein VP39"/>
    <property type="match status" value="1"/>
</dbReference>
<name>A0A011N406_9PROT</name>
<organism evidence="1 2">
    <name type="scientific">Candidatus Accumulibacter adjunctus</name>
    <dbReference type="NCBI Taxonomy" id="1454001"/>
    <lineage>
        <taxon>Bacteria</taxon>
        <taxon>Pseudomonadati</taxon>
        <taxon>Pseudomonadota</taxon>
        <taxon>Betaproteobacteria</taxon>
        <taxon>Candidatus Accumulibacter</taxon>
    </lineage>
</organism>
<evidence type="ECO:0000313" key="1">
    <source>
        <dbReference type="EMBL" id="EXI69606.1"/>
    </source>
</evidence>
<dbReference type="Pfam" id="PF13489">
    <property type="entry name" value="Methyltransf_23"/>
    <property type="match status" value="1"/>
</dbReference>